<organism evidence="1 2">
    <name type="scientific">Paecilomyces lecythidis</name>
    <dbReference type="NCBI Taxonomy" id="3004212"/>
    <lineage>
        <taxon>Eukaryota</taxon>
        <taxon>Fungi</taxon>
        <taxon>Dikarya</taxon>
        <taxon>Ascomycota</taxon>
        <taxon>Pezizomycotina</taxon>
        <taxon>Eurotiomycetes</taxon>
        <taxon>Eurotiomycetidae</taxon>
        <taxon>Eurotiales</taxon>
        <taxon>Thermoascaceae</taxon>
        <taxon>Paecilomyces</taxon>
    </lineage>
</organism>
<gene>
    <name evidence="1" type="ORF">Plec18167_006145</name>
</gene>
<comment type="caution">
    <text evidence="1">The sequence shown here is derived from an EMBL/GenBank/DDBJ whole genome shotgun (WGS) entry which is preliminary data.</text>
</comment>
<sequence>MSDSDRFFSVHVPIRASDNKALKYSMAAITAKHLGRTKGTGLDNQGGMIPILASKYADSDTSQIDWFLEGENYYSIAIAEINRLISENSPNLNSNASIPLIQRVSLWLSSNPTKNRLDILAETTPDILFLRKLEDLLATVVLLTTYISMDINAEEWSR</sequence>
<evidence type="ECO:0000313" key="1">
    <source>
        <dbReference type="EMBL" id="KAL1874208.1"/>
    </source>
</evidence>
<dbReference type="Proteomes" id="UP001583193">
    <property type="component" value="Unassembled WGS sequence"/>
</dbReference>
<protein>
    <submittedName>
        <fullName evidence="1">Uncharacterized protein</fullName>
    </submittedName>
</protein>
<feature type="non-terminal residue" evidence="1">
    <location>
        <position position="158"/>
    </location>
</feature>
<evidence type="ECO:0000313" key="2">
    <source>
        <dbReference type="Proteomes" id="UP001583193"/>
    </source>
</evidence>
<proteinExistence type="predicted"/>
<keyword evidence="2" id="KW-1185">Reference proteome</keyword>
<name>A0ABR3XE27_9EURO</name>
<accession>A0ABR3XE27</accession>
<reference evidence="1 2" key="1">
    <citation type="journal article" date="2024" name="IMA Fungus">
        <title>IMA Genome - F19 : A genome assembly and annotation guide to empower mycologists, including annotated draft genome sequences of Ceratocystis pirilliformis, Diaporthe australafricana, Fusarium ophioides, Paecilomyces lecythidis, and Sporothrix stenoceras.</title>
        <authorList>
            <person name="Aylward J."/>
            <person name="Wilson A.M."/>
            <person name="Visagie C.M."/>
            <person name="Spraker J."/>
            <person name="Barnes I."/>
            <person name="Buitendag C."/>
            <person name="Ceriani C."/>
            <person name="Del Mar Angel L."/>
            <person name="du Plessis D."/>
            <person name="Fuchs T."/>
            <person name="Gasser K."/>
            <person name="Kramer D."/>
            <person name="Li W."/>
            <person name="Munsamy K."/>
            <person name="Piso A."/>
            <person name="Price J.L."/>
            <person name="Sonnekus B."/>
            <person name="Thomas C."/>
            <person name="van der Nest A."/>
            <person name="van Dijk A."/>
            <person name="van Heerden A."/>
            <person name="van Vuuren N."/>
            <person name="Yilmaz N."/>
            <person name="Duong T.A."/>
            <person name="van der Merwe N.A."/>
            <person name="Wingfield M.J."/>
            <person name="Wingfield B.D."/>
        </authorList>
    </citation>
    <scope>NUCLEOTIDE SEQUENCE [LARGE SCALE GENOMIC DNA]</scope>
    <source>
        <strain evidence="1 2">CMW 18167</strain>
    </source>
</reference>
<dbReference type="EMBL" id="JAVDPF010000020">
    <property type="protein sequence ID" value="KAL1874208.1"/>
    <property type="molecule type" value="Genomic_DNA"/>
</dbReference>